<evidence type="ECO:0000313" key="2">
    <source>
        <dbReference type="EMBL" id="KZV92594.1"/>
    </source>
</evidence>
<evidence type="ECO:0000313" key="3">
    <source>
        <dbReference type="Proteomes" id="UP000077266"/>
    </source>
</evidence>
<feature type="region of interest" description="Disordered" evidence="1">
    <location>
        <begin position="1"/>
        <end position="45"/>
    </location>
</feature>
<dbReference type="EMBL" id="KV426005">
    <property type="protein sequence ID" value="KZV92594.1"/>
    <property type="molecule type" value="Genomic_DNA"/>
</dbReference>
<gene>
    <name evidence="2" type="ORF">EXIGLDRAFT_768811</name>
</gene>
<keyword evidence="3" id="KW-1185">Reference proteome</keyword>
<evidence type="ECO:0000256" key="1">
    <source>
        <dbReference type="SAM" id="MobiDB-lite"/>
    </source>
</evidence>
<dbReference type="InParanoid" id="A0A165HXD6"/>
<dbReference type="Proteomes" id="UP000077266">
    <property type="component" value="Unassembled WGS sequence"/>
</dbReference>
<reference evidence="2 3" key="1">
    <citation type="journal article" date="2016" name="Mol. Biol. Evol.">
        <title>Comparative Genomics of Early-Diverging Mushroom-Forming Fungi Provides Insights into the Origins of Lignocellulose Decay Capabilities.</title>
        <authorList>
            <person name="Nagy L.G."/>
            <person name="Riley R."/>
            <person name="Tritt A."/>
            <person name="Adam C."/>
            <person name="Daum C."/>
            <person name="Floudas D."/>
            <person name="Sun H."/>
            <person name="Yadav J.S."/>
            <person name="Pangilinan J."/>
            <person name="Larsson K.H."/>
            <person name="Matsuura K."/>
            <person name="Barry K."/>
            <person name="Labutti K."/>
            <person name="Kuo R."/>
            <person name="Ohm R.A."/>
            <person name="Bhattacharya S.S."/>
            <person name="Shirouzu T."/>
            <person name="Yoshinaga Y."/>
            <person name="Martin F.M."/>
            <person name="Grigoriev I.V."/>
            <person name="Hibbett D.S."/>
        </authorList>
    </citation>
    <scope>NUCLEOTIDE SEQUENCE [LARGE SCALE GENOMIC DNA]</scope>
    <source>
        <strain evidence="2 3">HHB12029</strain>
    </source>
</reference>
<proteinExistence type="predicted"/>
<dbReference type="AlphaFoldDB" id="A0A165HXD6"/>
<accession>A0A165HXD6</accession>
<name>A0A165HXD6_EXIGL</name>
<protein>
    <submittedName>
        <fullName evidence="2">Uncharacterized protein</fullName>
    </submittedName>
</protein>
<sequence length="182" mass="19015">MPQGHSRWPAEQRQEGCGNTAEDVTPDNAPPPTLTASGRAFDPPGQVLPAAALQCSKGVSTMPAASKAVVDSDGLFGANNESASDVDAPNGQPKVTTAIPSLKKVVVPMTPRKRGPTAFVFCIRDVDDSLKQPDVVLAPAHSVQVESTAVWADPAHKHPTGPQLLYRVALAIQCHGQCACCC</sequence>
<organism evidence="2 3">
    <name type="scientific">Exidia glandulosa HHB12029</name>
    <dbReference type="NCBI Taxonomy" id="1314781"/>
    <lineage>
        <taxon>Eukaryota</taxon>
        <taxon>Fungi</taxon>
        <taxon>Dikarya</taxon>
        <taxon>Basidiomycota</taxon>
        <taxon>Agaricomycotina</taxon>
        <taxon>Agaricomycetes</taxon>
        <taxon>Auriculariales</taxon>
        <taxon>Exidiaceae</taxon>
        <taxon>Exidia</taxon>
    </lineage>
</organism>